<feature type="region of interest" description="Disordered" evidence="1">
    <location>
        <begin position="41"/>
        <end position="81"/>
    </location>
</feature>
<feature type="non-terminal residue" evidence="2">
    <location>
        <position position="384"/>
    </location>
</feature>
<feature type="region of interest" description="Disordered" evidence="1">
    <location>
        <begin position="143"/>
        <end position="197"/>
    </location>
</feature>
<feature type="compositionally biased region" description="Gly residues" evidence="1">
    <location>
        <begin position="172"/>
        <end position="189"/>
    </location>
</feature>
<protein>
    <submittedName>
        <fullName evidence="2">Probable 3-phenylpropionic acid transporter</fullName>
    </submittedName>
</protein>
<gene>
    <name evidence="2" type="ORF">AVDCRST_MAG08-1613</name>
</gene>
<sequence>DPPRTFRLAVRRAVRGHRRHDAVPSGGAPIEGALGGAGFGRARRRLGGTAAGGARHRPRRRPPGRPARRAGAGGARGGLHRFRLRLGAGRRPVRLRRAAGGGAAAQPVPGAGGAALGRALARRLPPPEPRLRAGALGWVGGLHRGRRRGGTGGGSRRVGRSGVALRRRAFAGGAGGARPAGRGGGGEPGRPGRLRGAVPGARLPVAAAAFGADPGQPRAVLRLLDHPLDGGGAVAGRHRPALGRGRGGGGAAVPVGRRIGGAAGAGGLGGAGGRRRRGALGRDRGNHVAPGAGGGAGAALDHLRRAAPGGDACAGDAAARAGRDGADAALLPGHGLGDGRADAAFRAALRAVRRRRLLGDGGAVRGGAARGAGGAAGGPGAAAL</sequence>
<evidence type="ECO:0000256" key="1">
    <source>
        <dbReference type="SAM" id="MobiDB-lite"/>
    </source>
</evidence>
<proteinExistence type="predicted"/>
<feature type="region of interest" description="Disordered" evidence="1">
    <location>
        <begin position="265"/>
        <end position="293"/>
    </location>
</feature>
<evidence type="ECO:0000313" key="2">
    <source>
        <dbReference type="EMBL" id="CAA9240870.1"/>
    </source>
</evidence>
<feature type="compositionally biased region" description="Basic residues" evidence="1">
    <location>
        <begin position="54"/>
        <end position="68"/>
    </location>
</feature>
<organism evidence="2">
    <name type="scientific">uncultured Acetobacteraceae bacterium</name>
    <dbReference type="NCBI Taxonomy" id="169975"/>
    <lineage>
        <taxon>Bacteria</taxon>
        <taxon>Pseudomonadati</taxon>
        <taxon>Pseudomonadota</taxon>
        <taxon>Alphaproteobacteria</taxon>
        <taxon>Acetobacterales</taxon>
        <taxon>Acetobacteraceae</taxon>
        <taxon>environmental samples</taxon>
    </lineage>
</organism>
<dbReference type="EMBL" id="CADCTG010000140">
    <property type="protein sequence ID" value="CAA9240870.1"/>
    <property type="molecule type" value="Genomic_DNA"/>
</dbReference>
<reference evidence="2" key="1">
    <citation type="submission" date="2020-02" db="EMBL/GenBank/DDBJ databases">
        <authorList>
            <person name="Meier V. D."/>
        </authorList>
    </citation>
    <scope>NUCLEOTIDE SEQUENCE</scope>
    <source>
        <strain evidence="2">AVDCRST_MAG08</strain>
    </source>
</reference>
<feature type="non-terminal residue" evidence="2">
    <location>
        <position position="1"/>
    </location>
</feature>
<name>A0A6J4I3G9_9PROT</name>
<accession>A0A6J4I3G9</accession>
<dbReference type="AlphaFoldDB" id="A0A6J4I3G9"/>